<dbReference type="PROSITE" id="PS50887">
    <property type="entry name" value="GGDEF"/>
    <property type="match status" value="1"/>
</dbReference>
<dbReference type="SUPFAM" id="SSF55073">
    <property type="entry name" value="Nucleotide cyclase"/>
    <property type="match status" value="1"/>
</dbReference>
<accession>A0ABR8U4R1</accession>
<evidence type="ECO:0000259" key="2">
    <source>
        <dbReference type="PROSITE" id="PS50887"/>
    </source>
</evidence>
<proteinExistence type="predicted"/>
<dbReference type="RefSeq" id="WP_191692666.1">
    <property type="nucleotide sequence ID" value="NZ_JACSQN010000001.1"/>
</dbReference>
<dbReference type="Gene3D" id="3.30.450.40">
    <property type="match status" value="1"/>
</dbReference>
<dbReference type="CDD" id="cd01949">
    <property type="entry name" value="GGDEF"/>
    <property type="match status" value="1"/>
</dbReference>
<evidence type="ECO:0000313" key="3">
    <source>
        <dbReference type="EMBL" id="MBD7983018.1"/>
    </source>
</evidence>
<protein>
    <submittedName>
        <fullName evidence="3">Diguanylate cyclase</fullName>
    </submittedName>
</protein>
<dbReference type="SUPFAM" id="SSF55781">
    <property type="entry name" value="GAF domain-like"/>
    <property type="match status" value="1"/>
</dbReference>
<feature type="transmembrane region" description="Helical" evidence="1">
    <location>
        <begin position="6"/>
        <end position="28"/>
    </location>
</feature>
<name>A0ABR8U4R1_9BACL</name>
<dbReference type="PANTHER" id="PTHR45138">
    <property type="entry name" value="REGULATORY COMPONENTS OF SENSORY TRANSDUCTION SYSTEM"/>
    <property type="match status" value="1"/>
</dbReference>
<keyword evidence="1" id="KW-0472">Membrane</keyword>
<dbReference type="Proteomes" id="UP000626786">
    <property type="component" value="Unassembled WGS sequence"/>
</dbReference>
<evidence type="ECO:0000313" key="4">
    <source>
        <dbReference type="Proteomes" id="UP000626786"/>
    </source>
</evidence>
<dbReference type="Gene3D" id="3.30.70.270">
    <property type="match status" value="1"/>
</dbReference>
<feature type="transmembrane region" description="Helical" evidence="1">
    <location>
        <begin position="106"/>
        <end position="129"/>
    </location>
</feature>
<dbReference type="InterPro" id="IPR000160">
    <property type="entry name" value="GGDEF_dom"/>
</dbReference>
<dbReference type="InterPro" id="IPR043128">
    <property type="entry name" value="Rev_trsase/Diguanyl_cyclase"/>
</dbReference>
<comment type="caution">
    <text evidence="3">The sequence shown here is derived from an EMBL/GenBank/DDBJ whole genome shotgun (WGS) entry which is preliminary data.</text>
</comment>
<gene>
    <name evidence="3" type="ORF">H9649_00380</name>
</gene>
<dbReference type="Pfam" id="PF00990">
    <property type="entry name" value="GGDEF"/>
    <property type="match status" value="1"/>
</dbReference>
<feature type="transmembrane region" description="Helical" evidence="1">
    <location>
        <begin position="203"/>
        <end position="219"/>
    </location>
</feature>
<feature type="transmembrane region" description="Helical" evidence="1">
    <location>
        <begin position="40"/>
        <end position="58"/>
    </location>
</feature>
<dbReference type="SMART" id="SM00267">
    <property type="entry name" value="GGDEF"/>
    <property type="match status" value="1"/>
</dbReference>
<keyword evidence="1" id="KW-1133">Transmembrane helix</keyword>
<keyword evidence="4" id="KW-1185">Reference proteome</keyword>
<feature type="domain" description="GGDEF" evidence="2">
    <location>
        <begin position="425"/>
        <end position="567"/>
    </location>
</feature>
<feature type="transmembrane region" description="Helical" evidence="1">
    <location>
        <begin position="64"/>
        <end position="94"/>
    </location>
</feature>
<dbReference type="PANTHER" id="PTHR45138:SF9">
    <property type="entry name" value="DIGUANYLATE CYCLASE DGCM-RELATED"/>
    <property type="match status" value="1"/>
</dbReference>
<evidence type="ECO:0000256" key="1">
    <source>
        <dbReference type="SAM" id="Phobius"/>
    </source>
</evidence>
<reference evidence="3 4" key="1">
    <citation type="submission" date="2020-08" db="EMBL/GenBank/DDBJ databases">
        <title>A Genomic Blueprint of the Chicken Gut Microbiome.</title>
        <authorList>
            <person name="Gilroy R."/>
            <person name="Ravi A."/>
            <person name="Getino M."/>
            <person name="Pursley I."/>
            <person name="Horton D.L."/>
            <person name="Alikhan N.-F."/>
            <person name="Baker D."/>
            <person name="Gharbi K."/>
            <person name="Hall N."/>
            <person name="Watson M."/>
            <person name="Adriaenssens E.M."/>
            <person name="Foster-Nyarko E."/>
            <person name="Jarju S."/>
            <person name="Secka A."/>
            <person name="Antonio M."/>
            <person name="Oren A."/>
            <person name="Chaudhuri R."/>
            <person name="La Ragione R.M."/>
            <person name="Hildebrand F."/>
            <person name="Pallen M.J."/>
        </authorList>
    </citation>
    <scope>NUCLEOTIDE SEQUENCE [LARGE SCALE GENOMIC DNA]</scope>
    <source>
        <strain evidence="3 4">Sa2YVA2</strain>
    </source>
</reference>
<dbReference type="InterPro" id="IPR029016">
    <property type="entry name" value="GAF-like_dom_sf"/>
</dbReference>
<feature type="transmembrane region" description="Helical" evidence="1">
    <location>
        <begin position="135"/>
        <end position="157"/>
    </location>
</feature>
<dbReference type="EMBL" id="JACSQN010000001">
    <property type="protein sequence ID" value="MBD7983018.1"/>
    <property type="molecule type" value="Genomic_DNA"/>
</dbReference>
<dbReference type="NCBIfam" id="TIGR00254">
    <property type="entry name" value="GGDEF"/>
    <property type="match status" value="1"/>
</dbReference>
<dbReference type="InterPro" id="IPR029787">
    <property type="entry name" value="Nucleotide_cyclase"/>
</dbReference>
<organism evidence="3 4">
    <name type="scientific">Sporosarcina quadrami</name>
    <dbReference type="NCBI Taxonomy" id="2762234"/>
    <lineage>
        <taxon>Bacteria</taxon>
        <taxon>Bacillati</taxon>
        <taxon>Bacillota</taxon>
        <taxon>Bacilli</taxon>
        <taxon>Bacillales</taxon>
        <taxon>Caryophanaceae</taxon>
        <taxon>Sporosarcina</taxon>
    </lineage>
</organism>
<dbReference type="InterPro" id="IPR050469">
    <property type="entry name" value="Diguanylate_Cyclase"/>
</dbReference>
<sequence length="567" mass="64304">MAFQKYNLLFYFLLWLFIVPPGLLYFGLNYFPASLEMDSFILYTILALLTASLLIKFNGKTVTWTMWITMAVFLQYGLFAEIVISQLALIVVLTVKRSSIPLLKRYFINSSMMLIASFAAAFSFIVVGGEIGTSNFWLALFSLAIYRIVYALVNISLVKTIYKAEGASTYLSAKAVLFEYWNVILLLPMALTLYFLLDIIGNAAFFLIGGTYLVIALLIRQYDKSEQVNTELALAGKIGSDLTSLTDENEIRDKFLEEVNGLFNADLLYLFKSHDDWLEPIRSIEDNRIVDNTISPLLRGSGIVGNVFATKKPTLYATKKEWKDISMYLNTKELESILCVPIAHDEAVEYVLFLGARKANVFKEYQLKLVDLLSSYFLVSLDKAIYMQEAVTKSERCALTKLYNYKYLEENLKGNMTRLNQKIIESLSVVMIDIDHFKKVNDTYGHECGNDILVSFAKLLQSELPPETIVGRYGGEEFMFVLPNFTKKEAVAFGESIRKKMKDTAFEIMPDLNKDKKHVNVYITASIGVSTSPDDTDEAMTLLRNADRALYNGAKQAGRDRVAEYIR</sequence>
<feature type="transmembrane region" description="Helical" evidence="1">
    <location>
        <begin position="178"/>
        <end position="197"/>
    </location>
</feature>
<keyword evidence="1" id="KW-0812">Transmembrane</keyword>